<dbReference type="GO" id="GO:0007411">
    <property type="term" value="P:axon guidance"/>
    <property type="evidence" value="ECO:0007669"/>
    <property type="project" value="TreeGrafter"/>
</dbReference>
<evidence type="ECO:0000256" key="2">
    <source>
        <dbReference type="SAM" id="MobiDB-lite"/>
    </source>
</evidence>
<feature type="compositionally biased region" description="Polar residues" evidence="2">
    <location>
        <begin position="900"/>
        <end position="920"/>
    </location>
</feature>
<dbReference type="STRING" id="6205.A0A158REN2"/>
<feature type="region of interest" description="Disordered" evidence="2">
    <location>
        <begin position="900"/>
        <end position="924"/>
    </location>
</feature>
<feature type="compositionally biased region" description="Polar residues" evidence="2">
    <location>
        <begin position="774"/>
        <end position="785"/>
    </location>
</feature>
<name>A0A158REN2_HYDTA</name>
<sequence length="1083" mass="120110">MSSSPEAILEYRQQPLLELVHSEENYVQQLQLVRDTYMTVVNTQNLLAPTPSLARSESCRSEYSIVSSPSSPSPPPSLPSPQSPPPPTPPMELANRWRVVWGNWIQLTEWHSQFVEKLRSAVCEQPDNVPRLFLNSQSRLRSMYMKYCENYSKAVDLVAQFKGYFEDLRRFYFDKNDILSRLMQPIQRVTRYQLPMTEALKLTEQAGAPECGVWKAAVAVLKNVPNDVQLMLEAAQIVGYPGSVTNQGNLRLFGAVYVARTTRADLQTARTAARQVLVKSSTHYSYSQDSSSLVVKRRAVTSSSFIRLNNDHKNIECSQCRLLTKCCTAAQKSINLQFMECRVFLFDQCLIITEDSTSSTAANNAPETTAVGNSFQANFGRVVFGSGSLVHRTGNMRFDLKPQRPQRLQTDDGNHTILFPGGRSPAIRRTVHIRRHGSHLSSLESDFGSTWPRLGWSAPSDPFRQSSYKFLHAVKVNRMAFVVSSSQKIHLCIIYMAGMEVLRGEKLTSDSGARLFGPYWLSSTMEHLDSPKVNCRLPQKNGAFKTSISNDICNTTTSVSSKHPLLFESGVLESTCKATALAGCCAPDRLWFAVADESPSSDVVFVVDPGVETARDAWLRELADIVTMQAQLQLALQNPRRFHFVCGMRRQAKTLSSTDMTSLSSNWRNDQRNAFLSAHSSTTQLVDGDDDNDTNVDGNTDKIQSSIHIRGVSAPQTEWWKQLSENRSLERWTEGEASPDRSHQLDFFDGVPHDSSVPNIVQTLDDVFLPNPSPSQRSTGDSNHLQLPPEGQRTHFRRRSLSQGDAEVSTERSQLSRQLAIHINTPSPSSLSEQSSIGAATADATSTSGYAHKKVVVAPNIPHYSSSHCHIYFYLPFLQKLLAAISSRLRSSSQGFSEMISSLQPNRSASTSHPSANSTQNRRRRLFRWSIVDKTTGNEFVKPSPPVPPRPLSPQSAMPPPLPPPRPPPPSPSSSQTTEVVNDRPTSTSTPNAMTGPQPLRCKPTITNTANDAFKSHRKPSSSTSSSRVLSRLRSSFRLGSHRDNDSSTDTLKHEISTTLNTTSQIVTLTTNPLSNPLASSGA</sequence>
<dbReference type="GO" id="GO:0005085">
    <property type="term" value="F:guanyl-nucleotide exchange factor activity"/>
    <property type="evidence" value="ECO:0007669"/>
    <property type="project" value="UniProtKB-KW"/>
</dbReference>
<dbReference type="PANTHER" id="PTHR22826">
    <property type="entry name" value="RHO GUANINE EXCHANGE FACTOR-RELATED"/>
    <property type="match status" value="1"/>
</dbReference>
<proteinExistence type="predicted"/>
<feature type="compositionally biased region" description="Pro residues" evidence="2">
    <location>
        <begin position="71"/>
        <end position="90"/>
    </location>
</feature>
<dbReference type="GO" id="GO:0005737">
    <property type="term" value="C:cytoplasm"/>
    <property type="evidence" value="ECO:0007669"/>
    <property type="project" value="TreeGrafter"/>
</dbReference>
<evidence type="ECO:0000256" key="1">
    <source>
        <dbReference type="ARBA" id="ARBA00022658"/>
    </source>
</evidence>
<dbReference type="WBParaSite" id="TTAC_0000765601-mRNA-1">
    <property type="protein sequence ID" value="TTAC_0000765601-mRNA-1"/>
    <property type="gene ID" value="TTAC_0000765601"/>
</dbReference>
<evidence type="ECO:0000313" key="5">
    <source>
        <dbReference type="Proteomes" id="UP000274429"/>
    </source>
</evidence>
<feature type="domain" description="DH" evidence="3">
    <location>
        <begin position="11"/>
        <end position="231"/>
    </location>
</feature>
<dbReference type="AlphaFoldDB" id="A0A158REN2"/>
<dbReference type="InterPro" id="IPR035899">
    <property type="entry name" value="DBL_dom_sf"/>
</dbReference>
<feature type="compositionally biased region" description="Low complexity" evidence="2">
    <location>
        <begin position="1021"/>
        <end position="1030"/>
    </location>
</feature>
<feature type="region of interest" description="Disordered" evidence="2">
    <location>
        <begin position="731"/>
        <end position="815"/>
    </location>
</feature>
<dbReference type="EMBL" id="UYWX01020390">
    <property type="protein sequence ID" value="VDM32057.1"/>
    <property type="molecule type" value="Genomic_DNA"/>
</dbReference>
<accession>A0A158REN2</accession>
<dbReference type="InterPro" id="IPR051336">
    <property type="entry name" value="RhoGEF_Guanine_NuclExch_SF"/>
</dbReference>
<dbReference type="SMART" id="SM00325">
    <property type="entry name" value="RhoGEF"/>
    <property type="match status" value="1"/>
</dbReference>
<dbReference type="OrthoDB" id="10256089at2759"/>
<dbReference type="InterPro" id="IPR000219">
    <property type="entry name" value="DH_dom"/>
</dbReference>
<feature type="region of interest" description="Disordered" evidence="2">
    <location>
        <begin position="937"/>
        <end position="1006"/>
    </location>
</feature>
<dbReference type="SUPFAM" id="SSF48065">
    <property type="entry name" value="DBL homology domain (DH-domain)"/>
    <property type="match status" value="1"/>
</dbReference>
<keyword evidence="1" id="KW-0344">Guanine-nucleotide releasing factor</keyword>
<dbReference type="Gene3D" id="1.20.900.10">
    <property type="entry name" value="Dbl homology (DH) domain"/>
    <property type="match status" value="1"/>
</dbReference>
<evidence type="ECO:0000259" key="3">
    <source>
        <dbReference type="PROSITE" id="PS50010"/>
    </source>
</evidence>
<evidence type="ECO:0000313" key="4">
    <source>
        <dbReference type="EMBL" id="VDM32057.1"/>
    </source>
</evidence>
<reference evidence="6" key="1">
    <citation type="submission" date="2016-04" db="UniProtKB">
        <authorList>
            <consortium name="WormBaseParasite"/>
        </authorList>
    </citation>
    <scope>IDENTIFICATION</scope>
</reference>
<feature type="compositionally biased region" description="Basic and acidic residues" evidence="2">
    <location>
        <begin position="731"/>
        <end position="746"/>
    </location>
</feature>
<feature type="region of interest" description="Disordered" evidence="2">
    <location>
        <begin position="1011"/>
        <end position="1030"/>
    </location>
</feature>
<feature type="compositionally biased region" description="Pro residues" evidence="2">
    <location>
        <begin position="943"/>
        <end position="972"/>
    </location>
</feature>
<dbReference type="PANTHER" id="PTHR22826:SF106">
    <property type="entry name" value="TRIO, ISOFORM A"/>
    <property type="match status" value="1"/>
</dbReference>
<feature type="compositionally biased region" description="Polar residues" evidence="2">
    <location>
        <begin position="977"/>
        <end position="995"/>
    </location>
</feature>
<dbReference type="Pfam" id="PF00621">
    <property type="entry name" value="RhoGEF"/>
    <property type="match status" value="1"/>
</dbReference>
<evidence type="ECO:0000313" key="6">
    <source>
        <dbReference type="WBParaSite" id="TTAC_0000765601-mRNA-1"/>
    </source>
</evidence>
<gene>
    <name evidence="4" type="ORF">TTAC_LOCUS7641</name>
</gene>
<keyword evidence="5" id="KW-1185">Reference proteome</keyword>
<protein>
    <submittedName>
        <fullName evidence="6">DH domain-containing protein</fullName>
    </submittedName>
</protein>
<dbReference type="PROSITE" id="PS50010">
    <property type="entry name" value="DH_2"/>
    <property type="match status" value="1"/>
</dbReference>
<feature type="region of interest" description="Disordered" evidence="2">
    <location>
        <begin position="64"/>
        <end position="91"/>
    </location>
</feature>
<organism evidence="6">
    <name type="scientific">Hydatigena taeniaeformis</name>
    <name type="common">Feline tapeworm</name>
    <name type="synonym">Taenia taeniaeformis</name>
    <dbReference type="NCBI Taxonomy" id="6205"/>
    <lineage>
        <taxon>Eukaryota</taxon>
        <taxon>Metazoa</taxon>
        <taxon>Spiralia</taxon>
        <taxon>Lophotrochozoa</taxon>
        <taxon>Platyhelminthes</taxon>
        <taxon>Cestoda</taxon>
        <taxon>Eucestoda</taxon>
        <taxon>Cyclophyllidea</taxon>
        <taxon>Taeniidae</taxon>
        <taxon>Hydatigera</taxon>
    </lineage>
</organism>
<dbReference type="GO" id="GO:0019898">
    <property type="term" value="C:extrinsic component of membrane"/>
    <property type="evidence" value="ECO:0007669"/>
    <property type="project" value="TreeGrafter"/>
</dbReference>
<dbReference type="Proteomes" id="UP000274429">
    <property type="component" value="Unassembled WGS sequence"/>
</dbReference>
<reference evidence="4 5" key="2">
    <citation type="submission" date="2018-11" db="EMBL/GenBank/DDBJ databases">
        <authorList>
            <consortium name="Pathogen Informatics"/>
        </authorList>
    </citation>
    <scope>NUCLEOTIDE SEQUENCE [LARGE SCALE GENOMIC DNA]</scope>
</reference>